<dbReference type="Pfam" id="PF08359">
    <property type="entry name" value="TetR_C_4"/>
    <property type="match status" value="1"/>
</dbReference>
<dbReference type="PANTHER" id="PTHR30055">
    <property type="entry name" value="HTH-TYPE TRANSCRIPTIONAL REGULATOR RUTR"/>
    <property type="match status" value="1"/>
</dbReference>
<comment type="caution">
    <text evidence="6">The sequence shown here is derived from an EMBL/GenBank/DDBJ whole genome shotgun (WGS) entry which is preliminary data.</text>
</comment>
<evidence type="ECO:0000259" key="5">
    <source>
        <dbReference type="PROSITE" id="PS50977"/>
    </source>
</evidence>
<keyword evidence="3" id="KW-0804">Transcription</keyword>
<evidence type="ECO:0000313" key="6">
    <source>
        <dbReference type="EMBL" id="MFD2170876.1"/>
    </source>
</evidence>
<dbReference type="InterPro" id="IPR009057">
    <property type="entry name" value="Homeodomain-like_sf"/>
</dbReference>
<dbReference type="InterPro" id="IPR013570">
    <property type="entry name" value="Tscrpt_reg_YsiA_C"/>
</dbReference>
<evidence type="ECO:0000256" key="4">
    <source>
        <dbReference type="PROSITE-ProRule" id="PRU00335"/>
    </source>
</evidence>
<evidence type="ECO:0000256" key="2">
    <source>
        <dbReference type="ARBA" id="ARBA00023125"/>
    </source>
</evidence>
<protein>
    <submittedName>
        <fullName evidence="6">TetR/AcrR family transcriptional regulator</fullName>
    </submittedName>
</protein>
<dbReference type="InterPro" id="IPR023772">
    <property type="entry name" value="DNA-bd_HTH_TetR-type_CS"/>
</dbReference>
<dbReference type="Pfam" id="PF00440">
    <property type="entry name" value="TetR_N"/>
    <property type="match status" value="1"/>
</dbReference>
<dbReference type="Gene3D" id="1.10.357.10">
    <property type="entry name" value="Tetracycline Repressor, domain 2"/>
    <property type="match status" value="1"/>
</dbReference>
<feature type="DNA-binding region" description="H-T-H motif" evidence="4">
    <location>
        <begin position="31"/>
        <end position="50"/>
    </location>
</feature>
<dbReference type="PROSITE" id="PS01081">
    <property type="entry name" value="HTH_TETR_1"/>
    <property type="match status" value="1"/>
</dbReference>
<feature type="domain" description="HTH tetR-type" evidence="5">
    <location>
        <begin position="8"/>
        <end position="68"/>
    </location>
</feature>
<dbReference type="SUPFAM" id="SSF48498">
    <property type="entry name" value="Tetracyclin repressor-like, C-terminal domain"/>
    <property type="match status" value="1"/>
</dbReference>
<keyword evidence="2 4" id="KW-0238">DNA-binding</keyword>
<evidence type="ECO:0000313" key="7">
    <source>
        <dbReference type="Proteomes" id="UP001597343"/>
    </source>
</evidence>
<dbReference type="InterPro" id="IPR001647">
    <property type="entry name" value="HTH_TetR"/>
</dbReference>
<dbReference type="RefSeq" id="WP_386047239.1">
    <property type="nucleotide sequence ID" value="NZ_JBHUIO010000008.1"/>
</dbReference>
<dbReference type="PRINTS" id="PR00455">
    <property type="entry name" value="HTHTETR"/>
</dbReference>
<dbReference type="PANTHER" id="PTHR30055:SF234">
    <property type="entry name" value="HTH-TYPE TRANSCRIPTIONAL REGULATOR BETI"/>
    <property type="match status" value="1"/>
</dbReference>
<keyword evidence="1" id="KW-0805">Transcription regulation</keyword>
<name>A0ABW5A008_9BACL</name>
<sequence length="202" mass="23173">MLRNIRKEELKEQIFLQSMALFQEKGFDNVTVEEITRACGIAKGTFYNYFPKKEAILLHLGMLQMESAKESLKRYDNLESLKEKLNFLFQDLFARFSIYPDLARLTIAEMMRSSLLIKAELSMIESFQSELEVLIEEGKKKGQVVEQLTASDVAAVVAGVYFYCLMVWASSDMSADEMRATFERRFEVVWGGICPKLDGEGE</sequence>
<dbReference type="PROSITE" id="PS50977">
    <property type="entry name" value="HTH_TETR_2"/>
    <property type="match status" value="1"/>
</dbReference>
<evidence type="ECO:0000256" key="3">
    <source>
        <dbReference type="ARBA" id="ARBA00023163"/>
    </source>
</evidence>
<organism evidence="6 7">
    <name type="scientific">Tumebacillus lipolyticus</name>
    <dbReference type="NCBI Taxonomy" id="1280370"/>
    <lineage>
        <taxon>Bacteria</taxon>
        <taxon>Bacillati</taxon>
        <taxon>Bacillota</taxon>
        <taxon>Bacilli</taxon>
        <taxon>Bacillales</taxon>
        <taxon>Alicyclobacillaceae</taxon>
        <taxon>Tumebacillus</taxon>
    </lineage>
</organism>
<reference evidence="7" key="1">
    <citation type="journal article" date="2019" name="Int. J. Syst. Evol. Microbiol.">
        <title>The Global Catalogue of Microorganisms (GCM) 10K type strain sequencing project: providing services to taxonomists for standard genome sequencing and annotation.</title>
        <authorList>
            <consortium name="The Broad Institute Genomics Platform"/>
            <consortium name="The Broad Institute Genome Sequencing Center for Infectious Disease"/>
            <person name="Wu L."/>
            <person name="Ma J."/>
        </authorList>
    </citation>
    <scope>NUCLEOTIDE SEQUENCE [LARGE SCALE GENOMIC DNA]</scope>
    <source>
        <strain evidence="7">CGMCC 1.13574</strain>
    </source>
</reference>
<dbReference type="Proteomes" id="UP001597343">
    <property type="component" value="Unassembled WGS sequence"/>
</dbReference>
<proteinExistence type="predicted"/>
<keyword evidence="7" id="KW-1185">Reference proteome</keyword>
<dbReference type="InterPro" id="IPR036271">
    <property type="entry name" value="Tet_transcr_reg_TetR-rel_C_sf"/>
</dbReference>
<dbReference type="InterPro" id="IPR050109">
    <property type="entry name" value="HTH-type_TetR-like_transc_reg"/>
</dbReference>
<dbReference type="SUPFAM" id="SSF46689">
    <property type="entry name" value="Homeodomain-like"/>
    <property type="match status" value="1"/>
</dbReference>
<accession>A0ABW5A008</accession>
<gene>
    <name evidence="6" type="ORF">ACFSOY_12870</name>
</gene>
<evidence type="ECO:0000256" key="1">
    <source>
        <dbReference type="ARBA" id="ARBA00023015"/>
    </source>
</evidence>
<dbReference type="EMBL" id="JBHUIO010000008">
    <property type="protein sequence ID" value="MFD2170876.1"/>
    <property type="molecule type" value="Genomic_DNA"/>
</dbReference>